<feature type="region of interest" description="Disordered" evidence="1">
    <location>
        <begin position="560"/>
        <end position="620"/>
    </location>
</feature>
<gene>
    <name evidence="2" type="ORF">DMC30DRAFT_8425</name>
</gene>
<sequence>MATSPFRRRPVATRTYGSHRASAAPPNAANATSTRTSINPTRRTSAHAPKRNALDADDSSGDSNDEADIVAASLGAKTRARQPAVAPVVAQDVDSTTRGTGASLAHYDAQMADSAPFMAQEPVARAQPARRTRSASTAAASQPQRTATSAGSTVWDETAALSTKPVAAPKRRASARLAPGTEGAGSAGERGAPRPASPAKRRSVARAAESENEVVSVPHVRATPPKKRARRSEPAPSRTAAATTKDEDDVPAPFDYVPLAERLKRSSLEQPKAEPSALAAAPQLHRTRSSSRLAGTASPPPSPAPASASATAPPGRPASPLRRTSAAAPPARPASPLRRTTSSSARAPAPTTSSAPAPAPAPAAAPRAQSKPQTAAATARPPSPAKDLSAIFSRFAPAVAEKGAGGDARDKDPPVVAAAAIKPRMMLKRSHTTGAAGGTADEAADPAAAPASPARRALDRTLSQPMLGSSPLASPARAGAALGASLSFPSLGSPSRAGGGGASPNPFSREASPSPTRPTPRAMMSGPALGSAYRPLAFAAPSAAAFVTAAAPTRTYAGGARTLRRDADEEALFAAPAPSSSASAASSTPSSSALPKLPPSLSRRTRAPGTGVTGAPRQPQQDLSTLRALWGIDAEDALADLEEADSQDRGARVVGGGLLRKQGEGKRWMDEMGWCLEGLREGERSAARASALDLLNKLLSRDWLRRLKSSGQAETVYLAFRIATSSPLGGPDAPAGPDRVLDTAFATLLALLVRDQRMAEPLFRLRAADVAREAARRQSAQDGDDDGASQGAPTFAAQGGDAALRSEASAGWWSSSPRKAGAAGDDGVDEDRCDLLEVLRELGEREWVGEPIGVATGGAEAEGAAKGKGKKVLKGDARHLQSLRDIIASADLLPASDDPTVPSQPVTVRALVLASTRSIASFAPRTIFQPQHLLCESGVFEQVVQAFAAECGAIQERVTKYEKGLDLLPPGDAAGSTISLSTPSTCLAIFESTSLATPYAFHLISSPSVLPRLARALEDLTLLAFLLALDAPSSAVADSTRTESLGALTAVLGILFGLTTESVWGVPLIAEGSDLVRTLVRTVLACRRVAANERAPTATGGGLALARGQKPRAASLHLSEGDVEMKRADSDDEDEGGESAGDHAVWDVLSLALGVLANLAESADEDLRVRVRELRLDSSCHGHRKCARESHCVSGDDEQASALEILARLALDPLDDAPNSVYHHSITGFLRLLLGLLVLDSPQNEELVLAALSSSPSAVAPVLDALEELASLHDDQRRARDEMALPAPPDDSPRDDDAGGGETQRTEVDEAQLADEEVKMGDIGTARGAEAEEGEEGLPKRMRELVQRLRRRIAP</sequence>
<dbReference type="Gene3D" id="1.25.10.10">
    <property type="entry name" value="Leucine-rich Repeat Variant"/>
    <property type="match status" value="1"/>
</dbReference>
<protein>
    <recommendedName>
        <fullName evidence="4">Wings apart-like protein C-terminal domain-containing protein</fullName>
    </recommendedName>
</protein>
<dbReference type="OrthoDB" id="78088at2759"/>
<evidence type="ECO:0000313" key="2">
    <source>
        <dbReference type="EMBL" id="TNY23517.1"/>
    </source>
</evidence>
<feature type="compositionally biased region" description="Low complexity" evidence="1">
    <location>
        <begin position="432"/>
        <end position="455"/>
    </location>
</feature>
<feature type="compositionally biased region" description="Basic residues" evidence="1">
    <location>
        <begin position="1"/>
        <end position="11"/>
    </location>
</feature>
<organism evidence="2 3">
    <name type="scientific">Rhodotorula diobovata</name>
    <dbReference type="NCBI Taxonomy" id="5288"/>
    <lineage>
        <taxon>Eukaryota</taxon>
        <taxon>Fungi</taxon>
        <taxon>Dikarya</taxon>
        <taxon>Basidiomycota</taxon>
        <taxon>Pucciniomycotina</taxon>
        <taxon>Microbotryomycetes</taxon>
        <taxon>Sporidiobolales</taxon>
        <taxon>Sporidiobolaceae</taxon>
        <taxon>Rhodotorula</taxon>
    </lineage>
</organism>
<dbReference type="STRING" id="5288.A0A5C5G331"/>
<dbReference type="EMBL" id="SOZI01000010">
    <property type="protein sequence ID" value="TNY23517.1"/>
    <property type="molecule type" value="Genomic_DNA"/>
</dbReference>
<feature type="region of interest" description="Disordered" evidence="1">
    <location>
        <begin position="1114"/>
        <end position="1140"/>
    </location>
</feature>
<feature type="region of interest" description="Disordered" evidence="1">
    <location>
        <begin position="1283"/>
        <end position="1343"/>
    </location>
</feature>
<feature type="compositionally biased region" description="Acidic residues" evidence="1">
    <location>
        <begin position="55"/>
        <end position="68"/>
    </location>
</feature>
<feature type="region of interest" description="Disordered" evidence="1">
    <location>
        <begin position="1"/>
        <end position="100"/>
    </location>
</feature>
<name>A0A5C5G331_9BASI</name>
<feature type="compositionally biased region" description="Low complexity" evidence="1">
    <location>
        <begin position="467"/>
        <end position="496"/>
    </location>
</feature>
<comment type="caution">
    <text evidence="2">The sequence shown here is derived from an EMBL/GenBank/DDBJ whole genome shotgun (WGS) entry which is preliminary data.</text>
</comment>
<proteinExistence type="predicted"/>
<reference evidence="2 3" key="1">
    <citation type="submission" date="2019-03" db="EMBL/GenBank/DDBJ databases">
        <title>Rhodosporidium diobovatum UCD-FST 08-225 genome sequencing, assembly, and annotation.</title>
        <authorList>
            <person name="Fakankun I.U."/>
            <person name="Fristensky B."/>
            <person name="Levin D.B."/>
        </authorList>
    </citation>
    <scope>NUCLEOTIDE SEQUENCE [LARGE SCALE GENOMIC DNA]</scope>
    <source>
        <strain evidence="2 3">UCD-FST 08-225</strain>
    </source>
</reference>
<feature type="compositionally biased region" description="Low complexity" evidence="1">
    <location>
        <begin position="81"/>
        <end position="94"/>
    </location>
</feature>
<feature type="compositionally biased region" description="Low complexity" evidence="1">
    <location>
        <begin position="134"/>
        <end position="150"/>
    </location>
</feature>
<feature type="compositionally biased region" description="Low complexity" evidence="1">
    <location>
        <begin position="572"/>
        <end position="602"/>
    </location>
</feature>
<feature type="region of interest" description="Disordered" evidence="1">
    <location>
        <begin position="121"/>
        <end position="528"/>
    </location>
</feature>
<feature type="compositionally biased region" description="Low complexity" evidence="1">
    <location>
        <begin position="305"/>
        <end position="356"/>
    </location>
</feature>
<evidence type="ECO:0000313" key="3">
    <source>
        <dbReference type="Proteomes" id="UP000311382"/>
    </source>
</evidence>
<evidence type="ECO:0000256" key="1">
    <source>
        <dbReference type="SAM" id="MobiDB-lite"/>
    </source>
</evidence>
<feature type="region of interest" description="Disordered" evidence="1">
    <location>
        <begin position="775"/>
        <end position="827"/>
    </location>
</feature>
<keyword evidence="3" id="KW-1185">Reference proteome</keyword>
<feature type="compositionally biased region" description="Low complexity" evidence="1">
    <location>
        <begin position="20"/>
        <end position="37"/>
    </location>
</feature>
<dbReference type="Proteomes" id="UP000311382">
    <property type="component" value="Unassembled WGS sequence"/>
</dbReference>
<evidence type="ECO:0008006" key="4">
    <source>
        <dbReference type="Google" id="ProtNLM"/>
    </source>
</evidence>
<feature type="compositionally biased region" description="Basic and acidic residues" evidence="1">
    <location>
        <begin position="1119"/>
        <end position="1129"/>
    </location>
</feature>
<accession>A0A5C5G331</accession>
<feature type="compositionally biased region" description="Low complexity" evidence="1">
    <location>
        <begin position="364"/>
        <end position="380"/>
    </location>
</feature>
<dbReference type="InterPro" id="IPR011989">
    <property type="entry name" value="ARM-like"/>
</dbReference>